<dbReference type="Proteomes" id="UP000006230">
    <property type="component" value="Unassembled WGS sequence"/>
</dbReference>
<dbReference type="HOGENOM" id="CLU_2503198_0_0_5"/>
<dbReference type="EMBL" id="AATQ01000067">
    <property type="protein sequence ID" value="EAU43759.1"/>
    <property type="molecule type" value="Genomic_DNA"/>
</dbReference>
<evidence type="ECO:0000313" key="1">
    <source>
        <dbReference type="EMBL" id="EAU43759.1"/>
    </source>
</evidence>
<dbReference type="STRING" id="314265.R2601_24400"/>
<sequence length="86" mass="9408">PASASPKSHPCDVALFHQRCRCTEIIAVFDVSFSEGAFEGRDSIEFREAHGGACIARWFDLDDLDLDGGAELYPSGLKNHLLRKGS</sequence>
<accession>Q0FHV8</accession>
<reference evidence="1 2" key="1">
    <citation type="journal article" date="2010" name="J. Bacteriol.">
        <title>Genome sequences of Pelagibaca bermudensis HTCC2601T and Maritimibacter alkaliphilus HTCC2654T, the type strains of two marine Roseobacter genera.</title>
        <authorList>
            <person name="Thrash J.C."/>
            <person name="Cho J.C."/>
            <person name="Ferriera S."/>
            <person name="Johnson J."/>
            <person name="Vergin K.L."/>
            <person name="Giovannoni S.J."/>
        </authorList>
    </citation>
    <scope>NUCLEOTIDE SEQUENCE [LARGE SCALE GENOMIC DNA]</scope>
    <source>
        <strain evidence="2">DSM 26914 / JCM 13377 / KCTC 12554 / HTCC2601</strain>
    </source>
</reference>
<dbReference type="eggNOG" id="COG1051">
    <property type="taxonomic scope" value="Bacteria"/>
</dbReference>
<feature type="non-terminal residue" evidence="1">
    <location>
        <position position="1"/>
    </location>
</feature>
<keyword evidence="2" id="KW-1185">Reference proteome</keyword>
<evidence type="ECO:0000313" key="2">
    <source>
        <dbReference type="Proteomes" id="UP000006230"/>
    </source>
</evidence>
<name>Q0FHV8_SALBH</name>
<dbReference type="AlphaFoldDB" id="Q0FHV8"/>
<organism evidence="1 2">
    <name type="scientific">Salipiger bermudensis (strain DSM 26914 / JCM 13377 / KCTC 12554 / HTCC2601)</name>
    <name type="common">Pelagibaca bermudensis</name>
    <dbReference type="NCBI Taxonomy" id="314265"/>
    <lineage>
        <taxon>Bacteria</taxon>
        <taxon>Pseudomonadati</taxon>
        <taxon>Pseudomonadota</taxon>
        <taxon>Alphaproteobacteria</taxon>
        <taxon>Rhodobacterales</taxon>
        <taxon>Roseobacteraceae</taxon>
        <taxon>Salipiger</taxon>
    </lineage>
</organism>
<proteinExistence type="predicted"/>
<comment type="caution">
    <text evidence="1">The sequence shown here is derived from an EMBL/GenBank/DDBJ whole genome shotgun (WGS) entry which is preliminary data.</text>
</comment>
<gene>
    <name evidence="1" type="ORF">R2601_24400</name>
</gene>
<protein>
    <submittedName>
        <fullName evidence="1">Putative MutT/nudix family protein</fullName>
    </submittedName>
</protein>